<feature type="region of interest" description="Disordered" evidence="1">
    <location>
        <begin position="54"/>
        <end position="73"/>
    </location>
</feature>
<protein>
    <submittedName>
        <fullName evidence="2">Uncharacterized protein</fullName>
    </submittedName>
</protein>
<evidence type="ECO:0000313" key="3">
    <source>
        <dbReference type="Proteomes" id="UP000466445"/>
    </source>
</evidence>
<evidence type="ECO:0000256" key="1">
    <source>
        <dbReference type="SAM" id="MobiDB-lite"/>
    </source>
</evidence>
<reference evidence="2 3" key="1">
    <citation type="journal article" date="2019" name="Emerg. Microbes Infect.">
        <title>Comprehensive subspecies identification of 175 nontuberculous mycobacteria species based on 7547 genomic profiles.</title>
        <authorList>
            <person name="Matsumoto Y."/>
            <person name="Kinjo T."/>
            <person name="Motooka D."/>
            <person name="Nabeya D."/>
            <person name="Jung N."/>
            <person name="Uechi K."/>
            <person name="Horii T."/>
            <person name="Iida T."/>
            <person name="Fujita J."/>
            <person name="Nakamura S."/>
        </authorList>
    </citation>
    <scope>NUCLEOTIDE SEQUENCE [LARGE SCALE GENOMIC DNA]</scope>
    <source>
        <strain evidence="2 3">JCM 30395</strain>
    </source>
</reference>
<dbReference type="AlphaFoldDB" id="A0A7I7SYJ3"/>
<sequence length="73" mass="7274">MDHLACAGQPRVTAARSTASRLNGVNAHIGSAAKSQAFLAVTAQHPEIAAIADAANPMGRMGDPDGDIAPAPA</sequence>
<evidence type="ECO:0000313" key="2">
    <source>
        <dbReference type="EMBL" id="BBY61371.1"/>
    </source>
</evidence>
<name>A0A7I7SYJ3_9MYCO</name>
<dbReference type="EMBL" id="AP022595">
    <property type="protein sequence ID" value="BBY61371.1"/>
    <property type="molecule type" value="Genomic_DNA"/>
</dbReference>
<dbReference type="KEGG" id="msar:MSAR_45070"/>
<accession>A0A7I7SYJ3</accession>
<dbReference type="Proteomes" id="UP000466445">
    <property type="component" value="Chromosome"/>
</dbReference>
<gene>
    <name evidence="2" type="ORF">MSAR_45070</name>
</gene>
<proteinExistence type="predicted"/>
<keyword evidence="3" id="KW-1185">Reference proteome</keyword>
<organism evidence="2 3">
    <name type="scientific">Mycolicibacterium sarraceniae</name>
    <dbReference type="NCBI Taxonomy" id="1534348"/>
    <lineage>
        <taxon>Bacteria</taxon>
        <taxon>Bacillati</taxon>
        <taxon>Actinomycetota</taxon>
        <taxon>Actinomycetes</taxon>
        <taxon>Mycobacteriales</taxon>
        <taxon>Mycobacteriaceae</taxon>
        <taxon>Mycolicibacterium</taxon>
    </lineage>
</organism>